<name>A0A1Y0CY35_9GAMM</name>
<organism evidence="3 4">
    <name type="scientific">Oceanisphaera avium</name>
    <dbReference type="NCBI Taxonomy" id="1903694"/>
    <lineage>
        <taxon>Bacteria</taxon>
        <taxon>Pseudomonadati</taxon>
        <taxon>Pseudomonadota</taxon>
        <taxon>Gammaproteobacteria</taxon>
        <taxon>Aeromonadales</taxon>
        <taxon>Aeromonadaceae</taxon>
        <taxon>Oceanisphaera</taxon>
    </lineage>
</organism>
<gene>
    <name evidence="3" type="ORF">CBP12_08780</name>
</gene>
<evidence type="ECO:0000256" key="1">
    <source>
        <dbReference type="SAM" id="MobiDB-lite"/>
    </source>
</evidence>
<reference evidence="4" key="1">
    <citation type="submission" date="2017-05" db="EMBL/GenBank/DDBJ databases">
        <authorList>
            <person name="Sung H."/>
        </authorList>
    </citation>
    <scope>NUCLEOTIDE SEQUENCE [LARGE SCALE GENOMIC DNA]</scope>
    <source>
        <strain evidence="4">AMac2203</strain>
    </source>
</reference>
<evidence type="ECO:0000259" key="2">
    <source>
        <dbReference type="Pfam" id="PF11924"/>
    </source>
</evidence>
<sequence length="429" mass="48512">MNSSLAVMHFLPLAKGQALRLIMACLMAVSFAVHAKRPEMKLHQVQAGETWPVLAARYQLSERQLRVRYNQARFMTPLSAGEWIWLPSSEVISSPLPTHAKTLSISYQPTVAATVSKPAPTPTTAKSASYESSLPQLGRPNPKQAPRASQLQLTLASAAKAAADDKLDKFLEQQSSHWADSTLSFGSAQLSDLLWGSPEHWSWDYQLPLFDKELLFNSRFALPLTKQVQGEVGVDYRDQRLTYQAGLNIEHALTPQTYVHLEPVMDYQSSWEHQRGGLLLYVSKPDWTLGAGRYYPLSGWQQQAGQFERAAAGQVVFGEGRLDWLPGLSVSSQFYQWQGKRLNLYGSGDKYKATMSRKWSLNYAPWQILRLQSSVLSNSKDKFETRFRLGVELPISLKPGLWWKNTQQSSDYQSYQPLQHHSVLVLEQR</sequence>
<dbReference type="AlphaFoldDB" id="A0A1Y0CY35"/>
<dbReference type="Proteomes" id="UP000243793">
    <property type="component" value="Chromosome"/>
</dbReference>
<feature type="domain" description="Inverse autotransporter beta-domain" evidence="2">
    <location>
        <begin position="238"/>
        <end position="396"/>
    </location>
</feature>
<feature type="compositionally biased region" description="Polar residues" evidence="1">
    <location>
        <begin position="122"/>
        <end position="135"/>
    </location>
</feature>
<dbReference type="KEGG" id="ocm:CBP12_08780"/>
<dbReference type="EMBL" id="CP021376">
    <property type="protein sequence ID" value="ART80232.1"/>
    <property type="molecule type" value="Genomic_DNA"/>
</dbReference>
<proteinExistence type="predicted"/>
<dbReference type="InterPro" id="IPR038177">
    <property type="entry name" value="IAT_beta_sf"/>
</dbReference>
<keyword evidence="4" id="KW-1185">Reference proteome</keyword>
<evidence type="ECO:0000313" key="3">
    <source>
        <dbReference type="EMBL" id="ART80232.1"/>
    </source>
</evidence>
<accession>A0A1Y0CY35</accession>
<evidence type="ECO:0000313" key="4">
    <source>
        <dbReference type="Proteomes" id="UP000243793"/>
    </source>
</evidence>
<dbReference type="Pfam" id="PF11924">
    <property type="entry name" value="IAT_beta"/>
    <property type="match status" value="1"/>
</dbReference>
<dbReference type="InterPro" id="IPR024519">
    <property type="entry name" value="IAT_beta"/>
</dbReference>
<feature type="region of interest" description="Disordered" evidence="1">
    <location>
        <begin position="115"/>
        <end position="149"/>
    </location>
</feature>
<dbReference type="Gene3D" id="2.40.160.160">
    <property type="entry name" value="Inverse autotransporter, beta-domain"/>
    <property type="match status" value="1"/>
</dbReference>
<protein>
    <recommendedName>
        <fullName evidence="2">Inverse autotransporter beta-domain domain-containing protein</fullName>
    </recommendedName>
</protein>